<dbReference type="STRING" id="660025.F9FZ14"/>
<feature type="compositionally biased region" description="Polar residues" evidence="1">
    <location>
        <begin position="63"/>
        <end position="76"/>
    </location>
</feature>
<feature type="chain" id="PRO_5003390045" evidence="2">
    <location>
        <begin position="19"/>
        <end position="244"/>
    </location>
</feature>
<feature type="signal peptide" evidence="2">
    <location>
        <begin position="1"/>
        <end position="18"/>
    </location>
</feature>
<dbReference type="EMBL" id="AFQF01002924">
    <property type="protein sequence ID" value="EGU77839.1"/>
    <property type="molecule type" value="Genomic_DNA"/>
</dbReference>
<reference evidence="3" key="1">
    <citation type="journal article" date="2012" name="Mol. Plant Microbe Interact.">
        <title>A highly conserved effector in Fusarium oxysporum is required for full virulence on Arabidopsis.</title>
        <authorList>
            <person name="Thatcher L.F."/>
            <person name="Gardiner D.M."/>
            <person name="Kazan K."/>
            <person name="Manners J."/>
        </authorList>
    </citation>
    <scope>NUCLEOTIDE SEQUENCE [LARGE SCALE GENOMIC DNA]</scope>
    <source>
        <strain evidence="3">Fo5176</strain>
    </source>
</reference>
<gene>
    <name evidence="3" type="ORF">FOXB_11646</name>
</gene>
<name>F9FZ14_FUSOF</name>
<evidence type="ECO:0000256" key="1">
    <source>
        <dbReference type="SAM" id="MobiDB-lite"/>
    </source>
</evidence>
<feature type="compositionally biased region" description="Polar residues" evidence="1">
    <location>
        <begin position="41"/>
        <end position="50"/>
    </location>
</feature>
<accession>F9FZ14</accession>
<protein>
    <submittedName>
        <fullName evidence="3">Uncharacterized protein</fullName>
    </submittedName>
</protein>
<sequence>MCLTVLCSAALVARPAFASICKPRFPSGSTTASIESATSSLPSGTSTELQTTATGATRATSADVSSTIATSISNGDSTTEAEATATATSAEETTSLEPSIATTMIAETNAIEAAFEPVPTFDVLGKGAQVGEVNGNILCIQYGETGDANLLKTCSNNMLNQPDYNTVTCEQTRDRELQCSVPTKTCTTDFDTLETTCSTLSETFDRFYTVTGRNDGIFLAMAGAVNPGTNYQAVELAITPSESK</sequence>
<dbReference type="OrthoDB" id="5100830at2759"/>
<feature type="compositionally biased region" description="Low complexity" evidence="1">
    <location>
        <begin position="51"/>
        <end position="62"/>
    </location>
</feature>
<comment type="caution">
    <text evidence="3">The sequence shown here is derived from an EMBL/GenBank/DDBJ whole genome shotgun (WGS) entry which is preliminary data.</text>
</comment>
<feature type="region of interest" description="Disordered" evidence="1">
    <location>
        <begin position="31"/>
        <end position="96"/>
    </location>
</feature>
<evidence type="ECO:0000256" key="2">
    <source>
        <dbReference type="SAM" id="SignalP"/>
    </source>
</evidence>
<feature type="compositionally biased region" description="Low complexity" evidence="1">
    <location>
        <begin position="31"/>
        <end position="40"/>
    </location>
</feature>
<evidence type="ECO:0000313" key="3">
    <source>
        <dbReference type="EMBL" id="EGU77839.1"/>
    </source>
</evidence>
<feature type="compositionally biased region" description="Low complexity" evidence="1">
    <location>
        <begin position="77"/>
        <end position="95"/>
    </location>
</feature>
<keyword evidence="2" id="KW-0732">Signal</keyword>
<proteinExistence type="predicted"/>
<organism evidence="3">
    <name type="scientific">Fusarium oxysporum (strain Fo5176)</name>
    <name type="common">Fusarium vascular wilt</name>
    <dbReference type="NCBI Taxonomy" id="660025"/>
    <lineage>
        <taxon>Eukaryota</taxon>
        <taxon>Fungi</taxon>
        <taxon>Dikarya</taxon>
        <taxon>Ascomycota</taxon>
        <taxon>Pezizomycotina</taxon>
        <taxon>Sordariomycetes</taxon>
        <taxon>Hypocreomycetidae</taxon>
        <taxon>Hypocreales</taxon>
        <taxon>Nectriaceae</taxon>
        <taxon>Fusarium</taxon>
        <taxon>Fusarium oxysporum species complex</taxon>
    </lineage>
</organism>
<dbReference type="AlphaFoldDB" id="F9FZ14"/>